<evidence type="ECO:0000313" key="2">
    <source>
        <dbReference type="Proteomes" id="UP000197783"/>
    </source>
</evidence>
<dbReference type="PANTHER" id="PTHR36439:SF1">
    <property type="entry name" value="DUF1697 DOMAIN-CONTAINING PROTEIN"/>
    <property type="match status" value="1"/>
</dbReference>
<protein>
    <recommendedName>
        <fullName evidence="3">DUF1697 domain-containing protein</fullName>
    </recommendedName>
</protein>
<dbReference type="PANTHER" id="PTHR36439">
    <property type="entry name" value="BLL4334 PROTEIN"/>
    <property type="match status" value="1"/>
</dbReference>
<name>A0A245ZPR9_9SPHN</name>
<dbReference type="RefSeq" id="WP_088330789.1">
    <property type="nucleotide sequence ID" value="NZ_NBBJ01000001.1"/>
</dbReference>
<evidence type="ECO:0000313" key="1">
    <source>
        <dbReference type="EMBL" id="OWK31731.1"/>
    </source>
</evidence>
<reference evidence="1 2" key="1">
    <citation type="submission" date="2017-03" db="EMBL/GenBank/DDBJ databases">
        <title>Genome sequence of Sphingomonas mucosissima DSM 17494.</title>
        <authorList>
            <person name="Poehlein A."/>
            <person name="Wuebbeler J.H."/>
            <person name="Steinbuechel A."/>
            <person name="Daniel R."/>
        </authorList>
    </citation>
    <scope>NUCLEOTIDE SEQUENCE [LARGE SCALE GENOMIC DNA]</scope>
    <source>
        <strain evidence="1 2">DSM 17494</strain>
    </source>
</reference>
<dbReference type="Proteomes" id="UP000197783">
    <property type="component" value="Unassembled WGS sequence"/>
</dbReference>
<proteinExistence type="predicted"/>
<evidence type="ECO:0008006" key="3">
    <source>
        <dbReference type="Google" id="ProtNLM"/>
    </source>
</evidence>
<dbReference type="SUPFAM" id="SSF160379">
    <property type="entry name" value="SP0830-like"/>
    <property type="match status" value="1"/>
</dbReference>
<dbReference type="Pfam" id="PF08002">
    <property type="entry name" value="DUF1697"/>
    <property type="match status" value="1"/>
</dbReference>
<comment type="caution">
    <text evidence="1">The sequence shown here is derived from an EMBL/GenBank/DDBJ whole genome shotgun (WGS) entry which is preliminary data.</text>
</comment>
<keyword evidence="2" id="KW-1185">Reference proteome</keyword>
<dbReference type="EMBL" id="NBBJ01000001">
    <property type="protein sequence ID" value="OWK31731.1"/>
    <property type="molecule type" value="Genomic_DNA"/>
</dbReference>
<dbReference type="OrthoDB" id="9806494at2"/>
<dbReference type="InterPro" id="IPR012545">
    <property type="entry name" value="DUF1697"/>
</dbReference>
<dbReference type="Gene3D" id="3.30.70.1280">
    <property type="entry name" value="SP0830-like domains"/>
    <property type="match status" value="1"/>
</dbReference>
<sequence length="175" mass="19331">MIRWAALPRAINAGKPLIMAELRALCERSGMGDVSAILSSGNVVFTCDADAQTIEARLKDAAKIDLELDTTWFVRSHAELAQIVAAAPFPDAIAARPNHVQVLFHGQVLDLDRLRELAERHDGPEQMHPVGRELYVDYPAGIGRSKLPQLFNKAKMPLSTARNWNTLLKLVDATR</sequence>
<dbReference type="PIRSF" id="PIRSF008502">
    <property type="entry name" value="UCP008502"/>
    <property type="match status" value="1"/>
</dbReference>
<accession>A0A245ZPR9</accession>
<gene>
    <name evidence="1" type="ORF">SPMU_00490</name>
</gene>
<organism evidence="1 2">
    <name type="scientific">Sphingomonas mucosissima</name>
    <dbReference type="NCBI Taxonomy" id="370959"/>
    <lineage>
        <taxon>Bacteria</taxon>
        <taxon>Pseudomonadati</taxon>
        <taxon>Pseudomonadota</taxon>
        <taxon>Alphaproteobacteria</taxon>
        <taxon>Sphingomonadales</taxon>
        <taxon>Sphingomonadaceae</taxon>
        <taxon>Sphingomonas</taxon>
    </lineage>
</organism>
<dbReference type="AlphaFoldDB" id="A0A245ZPR9"/>